<dbReference type="PANTHER" id="PTHR43133:SF51">
    <property type="entry name" value="RNA POLYMERASE SIGMA FACTOR"/>
    <property type="match status" value="1"/>
</dbReference>
<keyword evidence="8" id="KW-1185">Reference proteome</keyword>
<dbReference type="GO" id="GO:0016987">
    <property type="term" value="F:sigma factor activity"/>
    <property type="evidence" value="ECO:0007669"/>
    <property type="project" value="UniProtKB-KW"/>
</dbReference>
<keyword evidence="2" id="KW-0805">Transcription regulation</keyword>
<keyword evidence="7" id="KW-0240">DNA-directed RNA polymerase</keyword>
<dbReference type="Proteomes" id="UP000679779">
    <property type="component" value="Unassembled WGS sequence"/>
</dbReference>
<dbReference type="Pfam" id="PF04542">
    <property type="entry name" value="Sigma70_r2"/>
    <property type="match status" value="1"/>
</dbReference>
<organism evidence="7 8">
    <name type="scientific">Paenibacillus albilobatus</name>
    <dbReference type="NCBI Taxonomy" id="2716884"/>
    <lineage>
        <taxon>Bacteria</taxon>
        <taxon>Bacillati</taxon>
        <taxon>Bacillota</taxon>
        <taxon>Bacilli</taxon>
        <taxon>Bacillales</taxon>
        <taxon>Paenibacillaceae</taxon>
        <taxon>Paenibacillus</taxon>
    </lineage>
</organism>
<feature type="domain" description="RNA polymerase sigma factor 70 region 4 type 2" evidence="6">
    <location>
        <begin position="109"/>
        <end position="161"/>
    </location>
</feature>
<evidence type="ECO:0000256" key="4">
    <source>
        <dbReference type="ARBA" id="ARBA00023163"/>
    </source>
</evidence>
<evidence type="ECO:0000256" key="1">
    <source>
        <dbReference type="ARBA" id="ARBA00010641"/>
    </source>
</evidence>
<dbReference type="Gene3D" id="1.10.1740.10">
    <property type="match status" value="1"/>
</dbReference>
<proteinExistence type="inferred from homology"/>
<dbReference type="InterPro" id="IPR013324">
    <property type="entry name" value="RNA_pol_sigma_r3/r4-like"/>
</dbReference>
<dbReference type="SUPFAM" id="SSF88946">
    <property type="entry name" value="Sigma2 domain of RNA polymerase sigma factors"/>
    <property type="match status" value="1"/>
</dbReference>
<dbReference type="AlphaFoldDB" id="A0A920CCY7"/>
<dbReference type="InterPro" id="IPR036388">
    <property type="entry name" value="WH-like_DNA-bd_sf"/>
</dbReference>
<dbReference type="RefSeq" id="WP_212958050.1">
    <property type="nucleotide sequence ID" value="NZ_BORQ01000004.1"/>
</dbReference>
<dbReference type="SUPFAM" id="SSF88659">
    <property type="entry name" value="Sigma3 and sigma4 domains of RNA polymerase sigma factors"/>
    <property type="match status" value="1"/>
</dbReference>
<dbReference type="GO" id="GO:0003677">
    <property type="term" value="F:DNA binding"/>
    <property type="evidence" value="ECO:0007669"/>
    <property type="project" value="InterPro"/>
</dbReference>
<sequence>MVDPKRSAAASQGDEETFYAQVSGLKRKLYGIAYSYLDHEADALEAVQEAVCKAWMNYGKLKDPSAFQAWLIRILIRCCIDEQKRRKRLLPLNAEREERAAEMISDSRLDLHQAMQRLRPKYRHVLTLKYYQDMTLAEIAKVLDKPEGTVKTWLHQGLKQLRGKMSAGGELYHGK</sequence>
<dbReference type="InterPro" id="IPR014284">
    <property type="entry name" value="RNA_pol_sigma-70_dom"/>
</dbReference>
<dbReference type="InterPro" id="IPR007627">
    <property type="entry name" value="RNA_pol_sigma70_r2"/>
</dbReference>
<evidence type="ECO:0000313" key="7">
    <source>
        <dbReference type="EMBL" id="GIO32349.1"/>
    </source>
</evidence>
<gene>
    <name evidence="7" type="ORF">J2TS6_34900</name>
</gene>
<dbReference type="InterPro" id="IPR013325">
    <property type="entry name" value="RNA_pol_sigma_r2"/>
</dbReference>
<evidence type="ECO:0000313" key="8">
    <source>
        <dbReference type="Proteomes" id="UP000679779"/>
    </source>
</evidence>
<reference evidence="7" key="1">
    <citation type="submission" date="2021-03" db="EMBL/GenBank/DDBJ databases">
        <title>Antimicrobial resistance genes in bacteria isolated from Japanese honey, and their potential for conferring macrolide and lincosamide resistance in the American foulbrood pathogen Paenibacillus larvae.</title>
        <authorList>
            <person name="Okamoto M."/>
            <person name="Kumagai M."/>
            <person name="Kanamori H."/>
            <person name="Takamatsu D."/>
        </authorList>
    </citation>
    <scope>NUCLEOTIDE SEQUENCE</scope>
    <source>
        <strain evidence="7">J2TS6</strain>
    </source>
</reference>
<evidence type="ECO:0000259" key="6">
    <source>
        <dbReference type="Pfam" id="PF08281"/>
    </source>
</evidence>
<dbReference type="InterPro" id="IPR039425">
    <property type="entry name" value="RNA_pol_sigma-70-like"/>
</dbReference>
<evidence type="ECO:0000259" key="5">
    <source>
        <dbReference type="Pfam" id="PF04542"/>
    </source>
</evidence>
<dbReference type="Gene3D" id="1.10.10.10">
    <property type="entry name" value="Winged helix-like DNA-binding domain superfamily/Winged helix DNA-binding domain"/>
    <property type="match status" value="1"/>
</dbReference>
<evidence type="ECO:0000256" key="2">
    <source>
        <dbReference type="ARBA" id="ARBA00023015"/>
    </source>
</evidence>
<keyword evidence="4" id="KW-0804">Transcription</keyword>
<comment type="caution">
    <text evidence="7">The sequence shown here is derived from an EMBL/GenBank/DDBJ whole genome shotgun (WGS) entry which is preliminary data.</text>
</comment>
<keyword evidence="3" id="KW-0731">Sigma factor</keyword>
<dbReference type="EMBL" id="BORQ01000004">
    <property type="protein sequence ID" value="GIO32349.1"/>
    <property type="molecule type" value="Genomic_DNA"/>
</dbReference>
<dbReference type="GO" id="GO:0000428">
    <property type="term" value="C:DNA-directed RNA polymerase complex"/>
    <property type="evidence" value="ECO:0007669"/>
    <property type="project" value="UniProtKB-KW"/>
</dbReference>
<dbReference type="NCBIfam" id="TIGR02937">
    <property type="entry name" value="sigma70-ECF"/>
    <property type="match status" value="1"/>
</dbReference>
<dbReference type="CDD" id="cd06171">
    <property type="entry name" value="Sigma70_r4"/>
    <property type="match status" value="1"/>
</dbReference>
<evidence type="ECO:0000256" key="3">
    <source>
        <dbReference type="ARBA" id="ARBA00023082"/>
    </source>
</evidence>
<dbReference type="GO" id="GO:0006352">
    <property type="term" value="P:DNA-templated transcription initiation"/>
    <property type="evidence" value="ECO:0007669"/>
    <property type="project" value="InterPro"/>
</dbReference>
<dbReference type="PANTHER" id="PTHR43133">
    <property type="entry name" value="RNA POLYMERASE ECF-TYPE SIGMA FACTO"/>
    <property type="match status" value="1"/>
</dbReference>
<accession>A0A920CCY7</accession>
<protein>
    <submittedName>
        <fullName evidence="7">DNA-directed RNA polymerase sigma-70 factor</fullName>
    </submittedName>
</protein>
<dbReference type="Pfam" id="PF08281">
    <property type="entry name" value="Sigma70_r4_2"/>
    <property type="match status" value="1"/>
</dbReference>
<feature type="domain" description="RNA polymerase sigma-70 region 2" evidence="5">
    <location>
        <begin position="25"/>
        <end position="88"/>
    </location>
</feature>
<name>A0A920CCY7_9BACL</name>
<dbReference type="InterPro" id="IPR013249">
    <property type="entry name" value="RNA_pol_sigma70_r4_t2"/>
</dbReference>
<comment type="similarity">
    <text evidence="1">Belongs to the sigma-70 factor family. ECF subfamily.</text>
</comment>